<comment type="caution">
    <text evidence="2">The sequence shown here is derived from an EMBL/GenBank/DDBJ whole genome shotgun (WGS) entry which is preliminary data.</text>
</comment>
<name>A0A150RY09_SORCE</name>
<evidence type="ECO:0000313" key="3">
    <source>
        <dbReference type="Proteomes" id="UP000075635"/>
    </source>
</evidence>
<feature type="compositionally biased region" description="Gly residues" evidence="1">
    <location>
        <begin position="27"/>
        <end position="36"/>
    </location>
</feature>
<evidence type="ECO:0000313" key="2">
    <source>
        <dbReference type="EMBL" id="KYF84688.1"/>
    </source>
</evidence>
<evidence type="ECO:0008006" key="4">
    <source>
        <dbReference type="Google" id="ProtNLM"/>
    </source>
</evidence>
<sequence length="268" mass="26660">MRQPFLGSALFGLLLTACGGSVDTPPGSGGAGGAGGATSSTSDGAGGATSSTSGGGGEAPVACGARSGGTCSAEEFCDFPDDSCGTFDTIGECSARPEVCPTDCPGVCGCDGQLYCNACAAQGAGVDVSESTSCMKPVAVDYAASYWPGGLDHIIVYKADPEANRCVMLFADAPVEGAREGFNVALPTPWGVSRVERTDRAADCTPGTLSPTGKTVNATGATGVLTWEIETAATLPCSLGLNVTVTFPDEPATVVLRATDVEVEGGCR</sequence>
<feature type="region of interest" description="Disordered" evidence="1">
    <location>
        <begin position="26"/>
        <end position="58"/>
    </location>
</feature>
<organism evidence="2 3">
    <name type="scientific">Sorangium cellulosum</name>
    <name type="common">Polyangium cellulosum</name>
    <dbReference type="NCBI Taxonomy" id="56"/>
    <lineage>
        <taxon>Bacteria</taxon>
        <taxon>Pseudomonadati</taxon>
        <taxon>Myxococcota</taxon>
        <taxon>Polyangia</taxon>
        <taxon>Polyangiales</taxon>
        <taxon>Polyangiaceae</taxon>
        <taxon>Sorangium</taxon>
    </lineage>
</organism>
<gene>
    <name evidence="2" type="ORF">BE17_45800</name>
</gene>
<proteinExistence type="predicted"/>
<dbReference type="AlphaFoldDB" id="A0A150RY09"/>
<protein>
    <recommendedName>
        <fullName evidence="4">Kazal-like domain-containing protein</fullName>
    </recommendedName>
</protein>
<accession>A0A150RY09</accession>
<reference evidence="2 3" key="1">
    <citation type="submission" date="2014-02" db="EMBL/GenBank/DDBJ databases">
        <title>The small core and large imbalanced accessory genome model reveals a collaborative survival strategy of Sorangium cellulosum strains in nature.</title>
        <authorList>
            <person name="Han K."/>
            <person name="Peng R."/>
            <person name="Blom J."/>
            <person name="Li Y.-Z."/>
        </authorList>
    </citation>
    <scope>NUCLEOTIDE SEQUENCE [LARGE SCALE GENOMIC DNA]</scope>
    <source>
        <strain evidence="2 3">So0011-07</strain>
    </source>
</reference>
<evidence type="ECO:0000256" key="1">
    <source>
        <dbReference type="SAM" id="MobiDB-lite"/>
    </source>
</evidence>
<feature type="compositionally biased region" description="Low complexity" evidence="1">
    <location>
        <begin position="37"/>
        <end position="52"/>
    </location>
</feature>
<dbReference type="EMBL" id="JEMB01001869">
    <property type="protein sequence ID" value="KYF84688.1"/>
    <property type="molecule type" value="Genomic_DNA"/>
</dbReference>
<dbReference type="PROSITE" id="PS51257">
    <property type="entry name" value="PROKAR_LIPOPROTEIN"/>
    <property type="match status" value="1"/>
</dbReference>
<dbReference type="Proteomes" id="UP000075635">
    <property type="component" value="Unassembled WGS sequence"/>
</dbReference>